<accession>A0A671VSV1</accession>
<name>A0A671VSV1_SPAAU</name>
<feature type="compositionally biased region" description="Low complexity" evidence="13">
    <location>
        <begin position="230"/>
        <end position="239"/>
    </location>
</feature>
<keyword evidence="3" id="KW-0479">Metal-binding</keyword>
<dbReference type="Gene3D" id="1.10.287.810">
    <property type="entry name" value="Mitochondrial import inner membrane translocase subunit tim13 like domains"/>
    <property type="match status" value="1"/>
</dbReference>
<dbReference type="Ensembl" id="ENSSAUT00010029152.1">
    <property type="protein sequence ID" value="ENSSAUP00010027641.1"/>
    <property type="gene ID" value="ENSSAUG00010011948.1"/>
</dbReference>
<evidence type="ECO:0000256" key="5">
    <source>
        <dbReference type="ARBA" id="ARBA00022833"/>
    </source>
</evidence>
<keyword evidence="16" id="KW-1185">Reference proteome</keyword>
<dbReference type="RefSeq" id="XP_030295003.1">
    <property type="nucleotide sequence ID" value="XM_030439143.1"/>
</dbReference>
<dbReference type="GO" id="GO:0005743">
    <property type="term" value="C:mitochondrial inner membrane"/>
    <property type="evidence" value="ECO:0007669"/>
    <property type="project" value="UniProtKB-SubCell"/>
</dbReference>
<keyword evidence="7" id="KW-0811">Translocation</keyword>
<dbReference type="InterPro" id="IPR050673">
    <property type="entry name" value="Mito_inner_translocase_sub"/>
</dbReference>
<dbReference type="CTD" id="26515"/>
<dbReference type="SUPFAM" id="SSF144122">
    <property type="entry name" value="Tim10-like"/>
    <property type="match status" value="1"/>
</dbReference>
<evidence type="ECO:0000256" key="4">
    <source>
        <dbReference type="ARBA" id="ARBA00022792"/>
    </source>
</evidence>
<dbReference type="OMA" id="MMDPDQQ"/>
<reference evidence="15" key="3">
    <citation type="submission" date="2025-09" db="UniProtKB">
        <authorList>
            <consortium name="Ensembl"/>
        </authorList>
    </citation>
    <scope>IDENTIFICATION</scope>
</reference>
<feature type="region of interest" description="Disordered" evidence="13">
    <location>
        <begin position="214"/>
        <end position="263"/>
    </location>
</feature>
<evidence type="ECO:0000256" key="13">
    <source>
        <dbReference type="SAM" id="MobiDB-lite"/>
    </source>
</evidence>
<dbReference type="GO" id="GO:0015031">
    <property type="term" value="P:protein transport"/>
    <property type="evidence" value="ECO:0007669"/>
    <property type="project" value="UniProtKB-KW"/>
</dbReference>
<protein>
    <recommendedName>
        <fullName evidence="11">Mitochondrial import inner membrane translocase subunit Tim10 B</fullName>
    </recommendedName>
    <alternativeName>
        <fullName evidence="12">Mitochondrial import inner membrane translocase subunit Tim9 B</fullName>
    </alternativeName>
</protein>
<feature type="domain" description="Tim10-like" evidence="14">
    <location>
        <begin position="6"/>
        <end position="65"/>
    </location>
</feature>
<evidence type="ECO:0000256" key="7">
    <source>
        <dbReference type="ARBA" id="ARBA00023010"/>
    </source>
</evidence>
<evidence type="ECO:0000256" key="9">
    <source>
        <dbReference type="ARBA" id="ARBA00023136"/>
    </source>
</evidence>
<gene>
    <name evidence="15" type="primary">timm10b</name>
</gene>
<dbReference type="GeneID" id="115594861"/>
<dbReference type="InterPro" id="IPR035427">
    <property type="entry name" value="Tim10-like_dom_sf"/>
</dbReference>
<dbReference type="GeneTree" id="ENSGT00450000040326"/>
<proteinExistence type="predicted"/>
<keyword evidence="2" id="KW-0813">Transport</keyword>
<evidence type="ECO:0000256" key="10">
    <source>
        <dbReference type="ARBA" id="ARBA00023157"/>
    </source>
</evidence>
<evidence type="ECO:0000313" key="15">
    <source>
        <dbReference type="Ensembl" id="ENSSAUP00010027641.1"/>
    </source>
</evidence>
<dbReference type="InParanoid" id="A0A671VSV1"/>
<dbReference type="GO" id="GO:0046872">
    <property type="term" value="F:metal ion binding"/>
    <property type="evidence" value="ECO:0007669"/>
    <property type="project" value="UniProtKB-KW"/>
</dbReference>
<evidence type="ECO:0000256" key="8">
    <source>
        <dbReference type="ARBA" id="ARBA00023128"/>
    </source>
</evidence>
<keyword evidence="5" id="KW-0862">Zinc</keyword>
<evidence type="ECO:0000259" key="14">
    <source>
        <dbReference type="Pfam" id="PF02953"/>
    </source>
</evidence>
<keyword evidence="10" id="KW-1015">Disulfide bond</keyword>
<comment type="subcellular location">
    <subcellularLocation>
        <location evidence="1">Mitochondrion inner membrane</location>
        <topology evidence="1">Peripheral membrane protein</topology>
    </subcellularLocation>
</comment>
<dbReference type="PANTHER" id="PTHR13172">
    <property type="entry name" value="MITOCHONDRIAL IMPORT INNER MEMBRANE TRANSLOCASE SUBUNIT TIM9B"/>
    <property type="match status" value="1"/>
</dbReference>
<evidence type="ECO:0000256" key="12">
    <source>
        <dbReference type="ARBA" id="ARBA00042115"/>
    </source>
</evidence>
<keyword evidence="4" id="KW-0999">Mitochondrion inner membrane</keyword>
<evidence type="ECO:0000256" key="2">
    <source>
        <dbReference type="ARBA" id="ARBA00022448"/>
    </source>
</evidence>
<evidence type="ECO:0000256" key="11">
    <source>
        <dbReference type="ARBA" id="ARBA00039820"/>
    </source>
</evidence>
<keyword evidence="9" id="KW-0472">Membrane</keyword>
<evidence type="ECO:0000313" key="16">
    <source>
        <dbReference type="Proteomes" id="UP000472265"/>
    </source>
</evidence>
<evidence type="ECO:0000256" key="3">
    <source>
        <dbReference type="ARBA" id="ARBA00022723"/>
    </source>
</evidence>
<dbReference type="Pfam" id="PF02953">
    <property type="entry name" value="zf-Tim10_DDP"/>
    <property type="match status" value="1"/>
</dbReference>
<reference evidence="15" key="1">
    <citation type="submission" date="2021-04" db="EMBL/GenBank/DDBJ databases">
        <authorList>
            <consortium name="Wellcome Sanger Institute Data Sharing"/>
        </authorList>
    </citation>
    <scope>NUCLEOTIDE SEQUENCE [LARGE SCALE GENOMIC DNA]</scope>
</reference>
<evidence type="ECO:0000256" key="6">
    <source>
        <dbReference type="ARBA" id="ARBA00022927"/>
    </source>
</evidence>
<dbReference type="InterPro" id="IPR004217">
    <property type="entry name" value="Tim10-like"/>
</dbReference>
<reference evidence="15" key="2">
    <citation type="submission" date="2025-08" db="UniProtKB">
        <authorList>
            <consortium name="Ensembl"/>
        </authorList>
    </citation>
    <scope>IDENTIFICATION</scope>
</reference>
<keyword evidence="8" id="KW-0496">Mitochondrion</keyword>
<dbReference type="FunFam" id="1.10.287.810:FF:000006">
    <property type="entry name" value="mitochondrial import inner membrane translocase subunit Tim10 B"/>
    <property type="match status" value="1"/>
</dbReference>
<dbReference type="AlphaFoldDB" id="A0A671VSV1"/>
<dbReference type="OrthoDB" id="1551503at2759"/>
<evidence type="ECO:0000256" key="1">
    <source>
        <dbReference type="ARBA" id="ARBA00004637"/>
    </source>
</evidence>
<keyword evidence="6" id="KW-0653">Protein transport</keyword>
<sequence length="263" mass="27618">MDPDQQQLRNLRDFLLVYNRMTEICFQRCTSNFNYRNLTMDEERCVDSCAGKLIRSNHRLMGTYVQLMPRMMQRRMDEMESKAAENAKAAEAAAAAAAAAANVGPPATEASPASEIPAISQISPLLTPPVTDAAPDALASFSKPAGFDVPVGLDAAVPKPTTATEVTLSAATALTPATEAMNPSVLNDAGSGPSFRAGFPPPPIAGAQIEFDSSAPAFTPSKPPSISADVPATAVAAPTLPKSIESLPVQERAQELPPPSSQQ</sequence>
<organism evidence="15 16">
    <name type="scientific">Sparus aurata</name>
    <name type="common">Gilthead sea bream</name>
    <dbReference type="NCBI Taxonomy" id="8175"/>
    <lineage>
        <taxon>Eukaryota</taxon>
        <taxon>Metazoa</taxon>
        <taxon>Chordata</taxon>
        <taxon>Craniata</taxon>
        <taxon>Vertebrata</taxon>
        <taxon>Euteleostomi</taxon>
        <taxon>Actinopterygii</taxon>
        <taxon>Neopterygii</taxon>
        <taxon>Teleostei</taxon>
        <taxon>Neoteleostei</taxon>
        <taxon>Acanthomorphata</taxon>
        <taxon>Eupercaria</taxon>
        <taxon>Spariformes</taxon>
        <taxon>Sparidae</taxon>
        <taxon>Sparus</taxon>
    </lineage>
</organism>
<dbReference type="Proteomes" id="UP000472265">
    <property type="component" value="Chromosome 13"/>
</dbReference>